<keyword evidence="2" id="KW-1185">Reference proteome</keyword>
<dbReference type="Gene3D" id="3.90.550.10">
    <property type="entry name" value="Spore Coat Polysaccharide Biosynthesis Protein SpsA, Chain A"/>
    <property type="match status" value="1"/>
</dbReference>
<dbReference type="InterPro" id="IPR029044">
    <property type="entry name" value="Nucleotide-diphossugar_trans"/>
</dbReference>
<name>A0A133QDD4_9BACT</name>
<organism evidence="1 2">
    <name type="scientific">Prevotella corporis</name>
    <dbReference type="NCBI Taxonomy" id="28128"/>
    <lineage>
        <taxon>Bacteria</taxon>
        <taxon>Pseudomonadati</taxon>
        <taxon>Bacteroidota</taxon>
        <taxon>Bacteroidia</taxon>
        <taxon>Bacteroidales</taxon>
        <taxon>Prevotellaceae</taxon>
        <taxon>Prevotella</taxon>
    </lineage>
</organism>
<evidence type="ECO:0000313" key="2">
    <source>
        <dbReference type="Proteomes" id="UP000070533"/>
    </source>
</evidence>
<reference evidence="2" key="1">
    <citation type="submission" date="2016-01" db="EMBL/GenBank/DDBJ databases">
        <authorList>
            <person name="Mitreva M."/>
            <person name="Pepin K.H."/>
            <person name="Mihindukulasuriya K.A."/>
            <person name="Fulton R."/>
            <person name="Fronick C."/>
            <person name="O'Laughlin M."/>
            <person name="Miner T."/>
            <person name="Herter B."/>
            <person name="Rosa B.A."/>
            <person name="Cordes M."/>
            <person name="Tomlinson C."/>
            <person name="Wollam A."/>
            <person name="Palsikar V.B."/>
            <person name="Mardis E.R."/>
            <person name="Wilson R.K."/>
        </authorList>
    </citation>
    <scope>NUCLEOTIDE SEQUENCE [LARGE SCALE GENOMIC DNA]</scope>
    <source>
        <strain evidence="2">MJR7716</strain>
    </source>
</reference>
<dbReference type="Proteomes" id="UP000070533">
    <property type="component" value="Unassembled WGS sequence"/>
</dbReference>
<evidence type="ECO:0000313" key="1">
    <source>
        <dbReference type="EMBL" id="KXA40879.1"/>
    </source>
</evidence>
<proteinExistence type="predicted"/>
<sequence length="323" mass="37860">MVEYSVAIRTLGKSGDRLKKELCSIYKQTIRPKKVLLYIAEGYKLPDFRIEDEEYVYVKKGMVAQRAIDYKEIQTEWILLLDDDVFMAENCVETLYKELNEQQGDCIAADVFRPHEDNLKTKIYNYITNFSYPRKDDEWAFKVLDNASFSYNGNPYKSAYHSQSAAGPISLWRKGALLRIHYPDELWLDRMGFAFGDDQLMFQKLYKNGFRLLVSYDSGAVHMDAKSSSSLFQESNDKYYRRAKAMFLLWYRSCYDLNNLNGWQKKRILVSFSVKQIEQLLVHLVFAILSANFRVVTDFIKGNMDGYKEAKKIFRTIPNFILS</sequence>
<dbReference type="OrthoDB" id="1063104at2"/>
<dbReference type="PATRIC" id="fig|28128.5.peg.925"/>
<accession>A0A133QDD4</accession>
<gene>
    <name evidence="1" type="ORF">HMPREF3226_00924</name>
</gene>
<dbReference type="SUPFAM" id="SSF53448">
    <property type="entry name" value="Nucleotide-diphospho-sugar transferases"/>
    <property type="match status" value="1"/>
</dbReference>
<protein>
    <recommendedName>
        <fullName evidence="3">Glycosyltransferase 2-like domain-containing protein</fullName>
    </recommendedName>
</protein>
<evidence type="ECO:0008006" key="3">
    <source>
        <dbReference type="Google" id="ProtNLM"/>
    </source>
</evidence>
<dbReference type="EMBL" id="LRQG01000056">
    <property type="protein sequence ID" value="KXA40879.1"/>
    <property type="molecule type" value="Genomic_DNA"/>
</dbReference>
<dbReference type="STRING" id="28128.HMPREF3226_00924"/>
<dbReference type="RefSeq" id="WP_060940425.1">
    <property type="nucleotide sequence ID" value="NZ_KQ957214.1"/>
</dbReference>
<comment type="caution">
    <text evidence="1">The sequence shown here is derived from an EMBL/GenBank/DDBJ whole genome shotgun (WGS) entry which is preliminary data.</text>
</comment>
<dbReference type="AlphaFoldDB" id="A0A133QDD4"/>